<organism evidence="1 2">
    <name type="scientific">Paraburkholderia phenazinium</name>
    <dbReference type="NCBI Taxonomy" id="60549"/>
    <lineage>
        <taxon>Bacteria</taxon>
        <taxon>Pseudomonadati</taxon>
        <taxon>Pseudomonadota</taxon>
        <taxon>Betaproteobacteria</taxon>
        <taxon>Burkholderiales</taxon>
        <taxon>Burkholderiaceae</taxon>
        <taxon>Paraburkholderia</taxon>
    </lineage>
</organism>
<accession>A0A1N6H572</accession>
<protein>
    <submittedName>
        <fullName evidence="1">Uncharacterized protein</fullName>
    </submittedName>
</protein>
<dbReference type="AlphaFoldDB" id="A0A1N6H572"/>
<reference evidence="1 2" key="1">
    <citation type="submission" date="2016-11" db="EMBL/GenBank/DDBJ databases">
        <authorList>
            <person name="Jaros S."/>
            <person name="Januszkiewicz K."/>
            <person name="Wedrychowicz H."/>
        </authorList>
    </citation>
    <scope>NUCLEOTIDE SEQUENCE [LARGE SCALE GENOMIC DNA]</scope>
    <source>
        <strain evidence="1 2">GAS86</strain>
    </source>
</reference>
<evidence type="ECO:0000313" key="2">
    <source>
        <dbReference type="Proteomes" id="UP000184693"/>
    </source>
</evidence>
<name>A0A1N6H572_9BURK</name>
<proteinExistence type="predicted"/>
<dbReference type="RefSeq" id="WP_074264954.1">
    <property type="nucleotide sequence ID" value="NZ_FSRM01000001.1"/>
</dbReference>
<evidence type="ECO:0000313" key="1">
    <source>
        <dbReference type="EMBL" id="SIO14903.1"/>
    </source>
</evidence>
<sequence>MESNGSRQAQRLNALHVVEAELEHLDWATQQPMQRILNAGYWRRRVLAVKAGYELTHQQGVRLEQILQRLGNAAQSAG</sequence>
<dbReference type="Proteomes" id="UP000184693">
    <property type="component" value="Unassembled WGS sequence"/>
</dbReference>
<dbReference type="EMBL" id="FSRM01000001">
    <property type="protein sequence ID" value="SIO14903.1"/>
    <property type="molecule type" value="Genomic_DNA"/>
</dbReference>
<dbReference type="OrthoDB" id="9108754at2"/>
<gene>
    <name evidence="1" type="ORF">SAMN05444168_2998</name>
</gene>